<evidence type="ECO:0000256" key="4">
    <source>
        <dbReference type="PIRNR" id="PIRNR002756"/>
    </source>
</evidence>
<feature type="binding site" evidence="5">
    <location>
        <position position="106"/>
    </location>
    <ligand>
        <name>phosphate</name>
        <dbReference type="ChEBI" id="CHEBI:43474"/>
    </ligand>
</feature>
<dbReference type="PIRSF" id="PIRSF002756">
    <property type="entry name" value="PstS"/>
    <property type="match status" value="1"/>
</dbReference>
<dbReference type="PANTHER" id="PTHR42996:SF1">
    <property type="entry name" value="PHOSPHATE-BINDING PROTEIN PSTS"/>
    <property type="match status" value="1"/>
</dbReference>
<feature type="binding site" evidence="5">
    <location>
        <begin position="194"/>
        <end position="196"/>
    </location>
    <ligand>
        <name>phosphate</name>
        <dbReference type="ChEBI" id="CHEBI:43474"/>
    </ligand>
</feature>
<dbReference type="GO" id="GO:0035435">
    <property type="term" value="P:phosphate ion transmembrane transport"/>
    <property type="evidence" value="ECO:0007669"/>
    <property type="project" value="InterPro"/>
</dbReference>
<dbReference type="GO" id="GO:0042301">
    <property type="term" value="F:phosphate ion binding"/>
    <property type="evidence" value="ECO:0007669"/>
    <property type="project" value="InterPro"/>
</dbReference>
<evidence type="ECO:0000256" key="6">
    <source>
        <dbReference type="SAM" id="SignalP"/>
    </source>
</evidence>
<comment type="caution">
    <text evidence="8">The sequence shown here is derived from an EMBL/GenBank/DDBJ whole genome shotgun (WGS) entry which is preliminary data.</text>
</comment>
<dbReference type="InterPro" id="IPR005673">
    <property type="entry name" value="ABC_phos-bd_PstS"/>
</dbReference>
<dbReference type="EMBL" id="VLJT01000012">
    <property type="protein sequence ID" value="TWH18148.1"/>
    <property type="molecule type" value="Genomic_DNA"/>
</dbReference>
<organism evidence="8 9">
    <name type="scientific">Rhodococcus rhodochrous J45</name>
    <dbReference type="NCBI Taxonomy" id="935266"/>
    <lineage>
        <taxon>Bacteria</taxon>
        <taxon>Bacillati</taxon>
        <taxon>Actinomycetota</taxon>
        <taxon>Actinomycetes</taxon>
        <taxon>Mycobacteriales</taxon>
        <taxon>Nocardiaceae</taxon>
        <taxon>Rhodococcus</taxon>
    </lineage>
</organism>
<proteinExistence type="inferred from homology"/>
<feature type="signal peptide" evidence="6">
    <location>
        <begin position="1"/>
        <end position="24"/>
    </location>
</feature>
<evidence type="ECO:0000256" key="1">
    <source>
        <dbReference type="ARBA" id="ARBA00008725"/>
    </source>
</evidence>
<dbReference type="GO" id="GO:0043190">
    <property type="term" value="C:ATP-binding cassette (ABC) transporter complex"/>
    <property type="evidence" value="ECO:0007669"/>
    <property type="project" value="InterPro"/>
</dbReference>
<reference evidence="8 9" key="1">
    <citation type="submission" date="2019-07" db="EMBL/GenBank/DDBJ databases">
        <title>Genome sequencing of lignin-degrading bacterial isolates.</title>
        <authorList>
            <person name="Gladden J."/>
        </authorList>
    </citation>
    <scope>NUCLEOTIDE SEQUENCE [LARGE SCALE GENOMIC DNA]</scope>
    <source>
        <strain evidence="8 9">J45</strain>
    </source>
</reference>
<evidence type="ECO:0000313" key="9">
    <source>
        <dbReference type="Proteomes" id="UP000317573"/>
    </source>
</evidence>
<feature type="binding site" evidence="5">
    <location>
        <position position="88"/>
    </location>
    <ligand>
        <name>phosphate</name>
        <dbReference type="ChEBI" id="CHEBI:43474"/>
    </ligand>
</feature>
<evidence type="ECO:0000256" key="5">
    <source>
        <dbReference type="PIRSR" id="PIRSR002756-1"/>
    </source>
</evidence>
<dbReference type="PROSITE" id="PS51257">
    <property type="entry name" value="PROKAR_LIPOPROTEIN"/>
    <property type="match status" value="1"/>
</dbReference>
<dbReference type="Proteomes" id="UP000317573">
    <property type="component" value="Unassembled WGS sequence"/>
</dbReference>
<dbReference type="AlphaFoldDB" id="A0A562E954"/>
<sequence>MNFKRNGALLGVVAAAALTLSACGTDDNSGSVDVDASDSAATCEGKSTLSGAGSSAQKNAMDQFVSTYIAVCSQKDAAVNVAYNPTGSGDGRTQFIANQIDFAGSDSAIGDEQAAQAAERCAGNPAWNLPLVFGPVALAYNVEGVGDLVLDAETTAKIFNGSITKWNDPAIAALNEGAPLPDADITPIVRSDSSGTTDNFQQYLETASNGAWTSGAGSDFTGGVGEGAKGSAGVAQAVAGSPNSITYVEKSFADQNNLSIAKIDNGSGPVELTEETAGKAIEGAEFVPASEGDLTLDLSSIFGSSEEGAYPLVLATYEIVCSAGYDTDTATAVKSFLISAANEGQEGLSEQGYVPLPDAFKTRLTESIDAIAAG</sequence>
<dbReference type="NCBIfam" id="TIGR00975">
    <property type="entry name" value="3a0107s03"/>
    <property type="match status" value="1"/>
</dbReference>
<dbReference type="InterPro" id="IPR050962">
    <property type="entry name" value="Phosphate-bind_PstS"/>
</dbReference>
<dbReference type="SUPFAM" id="SSF53850">
    <property type="entry name" value="Periplasmic binding protein-like II"/>
    <property type="match status" value="1"/>
</dbReference>
<evidence type="ECO:0000256" key="2">
    <source>
        <dbReference type="ARBA" id="ARBA00022448"/>
    </source>
</evidence>
<evidence type="ECO:0000259" key="7">
    <source>
        <dbReference type="Pfam" id="PF12849"/>
    </source>
</evidence>
<dbReference type="InterPro" id="IPR024370">
    <property type="entry name" value="PBP_domain"/>
</dbReference>
<evidence type="ECO:0000313" key="8">
    <source>
        <dbReference type="EMBL" id="TWH18148.1"/>
    </source>
</evidence>
<keyword evidence="3 4" id="KW-0592">Phosphate transport</keyword>
<dbReference type="Pfam" id="PF12849">
    <property type="entry name" value="PBP_like_2"/>
    <property type="match status" value="1"/>
</dbReference>
<dbReference type="CDD" id="cd13565">
    <property type="entry name" value="PBP2_PstS"/>
    <property type="match status" value="1"/>
</dbReference>
<dbReference type="PANTHER" id="PTHR42996">
    <property type="entry name" value="PHOSPHATE-BINDING PROTEIN PSTS"/>
    <property type="match status" value="1"/>
</dbReference>
<feature type="chain" id="PRO_5039179930" description="Phosphate-binding protein" evidence="6">
    <location>
        <begin position="25"/>
        <end position="374"/>
    </location>
</feature>
<dbReference type="RefSeq" id="WP_145691355.1">
    <property type="nucleotide sequence ID" value="NZ_VLJT01000012.1"/>
</dbReference>
<keyword evidence="6" id="KW-0732">Signal</keyword>
<feature type="domain" description="PBP" evidence="7">
    <location>
        <begin position="45"/>
        <end position="340"/>
    </location>
</feature>
<name>A0A562E954_RHORH</name>
<dbReference type="Gene3D" id="3.40.190.10">
    <property type="entry name" value="Periplasmic binding protein-like II"/>
    <property type="match status" value="2"/>
</dbReference>
<keyword evidence="2 4" id="KW-0813">Transport</keyword>
<evidence type="ECO:0000256" key="3">
    <source>
        <dbReference type="ARBA" id="ARBA00022592"/>
    </source>
</evidence>
<accession>A0A562E954</accession>
<gene>
    <name evidence="8" type="ORF">L618_001500000820</name>
</gene>
<feature type="binding site" evidence="5">
    <location>
        <begin position="54"/>
        <end position="56"/>
    </location>
    <ligand>
        <name>phosphate</name>
        <dbReference type="ChEBI" id="CHEBI:43474"/>
    </ligand>
</feature>
<comment type="similarity">
    <text evidence="1 4">Belongs to the PstS family.</text>
</comment>
<protein>
    <recommendedName>
        <fullName evidence="4">Phosphate-binding protein</fullName>
    </recommendedName>
</protein>